<feature type="transmembrane region" description="Helical" evidence="7">
    <location>
        <begin position="417"/>
        <end position="436"/>
    </location>
</feature>
<sequence>MREDAGDQKRATEAAGSANSAPLRAFSIDTRPMEDQQRLLEGTPQDVEGGGAADEGPTYTVGEALDCIGFGRFQWMVLFYCGCAWGADAIEMMLLSFLGPAVRCEWGISPSAESLITSIVFCGTMAGAYGWGVLGDARGRRVGFAATAAFTFAFGILSAASPNYLSLVVLRGLMGVGLGGAPVAFALFLELVPSSKRGVLMVALQSFWTIGSMLEAALAWAILTDWGWRWLVAISSLPLLALLLLYPLLPESPYWLVAAGRTADAQALLHKIARTNGRHLLAGRLQPSAAATAAGKEQAGTKALQLEGGGHGGSGKGNKVWVPLGELATAFRPLLTSGLRRTTLLLLLIWFVNALCYYGLVLLTTSLHTQTGGSACGAIGRLVLSSGDLRDIFVASTAELPGLLLAALVMDKLGRKWPLAASQLLIAGCTGALLLAPSHLETPLLFLGRACSMGSYAILYVYTPEVFPTRMRTFGLGVNNAMSRIGALVSPFLAVDLVERGAPGIAEGTLALACLAAAAACAALPLETSGKALVVDAGDDDVVPED</sequence>
<feature type="domain" description="Major facilitator superfamily (MFS) profile" evidence="8">
    <location>
        <begin position="77"/>
        <end position="531"/>
    </location>
</feature>
<evidence type="ECO:0000256" key="7">
    <source>
        <dbReference type="SAM" id="Phobius"/>
    </source>
</evidence>
<gene>
    <name evidence="9" type="ORF">WJX75_003228</name>
</gene>
<feature type="transmembrane region" description="Helical" evidence="7">
    <location>
        <begin position="392"/>
        <end position="410"/>
    </location>
</feature>
<feature type="transmembrane region" description="Helical" evidence="7">
    <location>
        <begin position="228"/>
        <end position="249"/>
    </location>
</feature>
<feature type="region of interest" description="Disordered" evidence="6">
    <location>
        <begin position="1"/>
        <end position="29"/>
    </location>
</feature>
<reference evidence="9 10" key="1">
    <citation type="journal article" date="2024" name="Nat. Commun.">
        <title>Phylogenomics reveals the evolutionary origins of lichenization in chlorophyte algae.</title>
        <authorList>
            <person name="Puginier C."/>
            <person name="Libourel C."/>
            <person name="Otte J."/>
            <person name="Skaloud P."/>
            <person name="Haon M."/>
            <person name="Grisel S."/>
            <person name="Petersen M."/>
            <person name="Berrin J.G."/>
            <person name="Delaux P.M."/>
            <person name="Dal Grande F."/>
            <person name="Keller J."/>
        </authorList>
    </citation>
    <scope>NUCLEOTIDE SEQUENCE [LARGE SCALE GENOMIC DNA]</scope>
    <source>
        <strain evidence="9 10">SAG 216-7</strain>
    </source>
</reference>
<evidence type="ECO:0000256" key="2">
    <source>
        <dbReference type="ARBA" id="ARBA00022448"/>
    </source>
</evidence>
<evidence type="ECO:0000256" key="1">
    <source>
        <dbReference type="ARBA" id="ARBA00004141"/>
    </source>
</evidence>
<dbReference type="InterPro" id="IPR005829">
    <property type="entry name" value="Sugar_transporter_CS"/>
</dbReference>
<accession>A0ABR2YZG8</accession>
<dbReference type="EMBL" id="JALJOT010000002">
    <property type="protein sequence ID" value="KAK9917334.1"/>
    <property type="molecule type" value="Genomic_DNA"/>
</dbReference>
<dbReference type="Pfam" id="PF07690">
    <property type="entry name" value="MFS_1"/>
    <property type="match status" value="1"/>
</dbReference>
<organism evidence="9 10">
    <name type="scientific">Coccomyxa subellipsoidea</name>
    <dbReference type="NCBI Taxonomy" id="248742"/>
    <lineage>
        <taxon>Eukaryota</taxon>
        <taxon>Viridiplantae</taxon>
        <taxon>Chlorophyta</taxon>
        <taxon>core chlorophytes</taxon>
        <taxon>Trebouxiophyceae</taxon>
        <taxon>Trebouxiophyceae incertae sedis</taxon>
        <taxon>Coccomyxaceae</taxon>
        <taxon>Coccomyxa</taxon>
    </lineage>
</organism>
<feature type="compositionally biased region" description="Basic and acidic residues" evidence="6">
    <location>
        <begin position="1"/>
        <end position="12"/>
    </location>
</feature>
<feature type="transmembrane region" description="Helical" evidence="7">
    <location>
        <begin position="199"/>
        <end position="222"/>
    </location>
</feature>
<evidence type="ECO:0000313" key="10">
    <source>
        <dbReference type="Proteomes" id="UP001491310"/>
    </source>
</evidence>
<dbReference type="Proteomes" id="UP001491310">
    <property type="component" value="Unassembled WGS sequence"/>
</dbReference>
<evidence type="ECO:0000256" key="3">
    <source>
        <dbReference type="ARBA" id="ARBA00022692"/>
    </source>
</evidence>
<proteinExistence type="predicted"/>
<comment type="subcellular location">
    <subcellularLocation>
        <location evidence="1">Membrane</location>
        <topology evidence="1">Multi-pass membrane protein</topology>
    </subcellularLocation>
</comment>
<evidence type="ECO:0000313" key="9">
    <source>
        <dbReference type="EMBL" id="KAK9917334.1"/>
    </source>
</evidence>
<keyword evidence="2" id="KW-0813">Transport</keyword>
<dbReference type="PROSITE" id="PS50850">
    <property type="entry name" value="MFS"/>
    <property type="match status" value="1"/>
</dbReference>
<dbReference type="PROSITE" id="PS00216">
    <property type="entry name" value="SUGAR_TRANSPORT_1"/>
    <property type="match status" value="1"/>
</dbReference>
<dbReference type="PANTHER" id="PTHR23511">
    <property type="entry name" value="SYNAPTIC VESICLE GLYCOPROTEIN 2"/>
    <property type="match status" value="1"/>
</dbReference>
<dbReference type="PANTHER" id="PTHR23511:SF5">
    <property type="entry name" value="MAJOR FACILITATOR-TYPE TRANSPORTER HXNZ-RELATED"/>
    <property type="match status" value="1"/>
</dbReference>
<keyword evidence="10" id="KW-1185">Reference proteome</keyword>
<feature type="transmembrane region" description="Helical" evidence="7">
    <location>
        <begin position="114"/>
        <end position="135"/>
    </location>
</feature>
<dbReference type="Gene3D" id="1.20.1250.20">
    <property type="entry name" value="MFS general substrate transporter like domains"/>
    <property type="match status" value="1"/>
</dbReference>
<comment type="caution">
    <text evidence="9">The sequence shown here is derived from an EMBL/GenBank/DDBJ whole genome shotgun (WGS) entry which is preliminary data.</text>
</comment>
<dbReference type="InterPro" id="IPR005828">
    <property type="entry name" value="MFS_sugar_transport-like"/>
</dbReference>
<evidence type="ECO:0000256" key="5">
    <source>
        <dbReference type="ARBA" id="ARBA00023136"/>
    </source>
</evidence>
<keyword evidence="3 7" id="KW-0812">Transmembrane</keyword>
<dbReference type="InterPro" id="IPR020846">
    <property type="entry name" value="MFS_dom"/>
</dbReference>
<feature type="transmembrane region" description="Helical" evidence="7">
    <location>
        <begin position="77"/>
        <end position="102"/>
    </location>
</feature>
<evidence type="ECO:0000256" key="6">
    <source>
        <dbReference type="SAM" id="MobiDB-lite"/>
    </source>
</evidence>
<evidence type="ECO:0000256" key="4">
    <source>
        <dbReference type="ARBA" id="ARBA00022989"/>
    </source>
</evidence>
<dbReference type="SUPFAM" id="SSF103473">
    <property type="entry name" value="MFS general substrate transporter"/>
    <property type="match status" value="1"/>
</dbReference>
<feature type="transmembrane region" description="Helical" evidence="7">
    <location>
        <begin position="172"/>
        <end position="192"/>
    </location>
</feature>
<keyword evidence="4 7" id="KW-1133">Transmembrane helix</keyword>
<evidence type="ECO:0000259" key="8">
    <source>
        <dbReference type="PROSITE" id="PS50850"/>
    </source>
</evidence>
<dbReference type="InterPro" id="IPR011701">
    <property type="entry name" value="MFS"/>
</dbReference>
<feature type="transmembrane region" description="Helical" evidence="7">
    <location>
        <begin position="142"/>
        <end position="160"/>
    </location>
</feature>
<dbReference type="InterPro" id="IPR036259">
    <property type="entry name" value="MFS_trans_sf"/>
</dbReference>
<keyword evidence="5 7" id="KW-0472">Membrane</keyword>
<name>A0ABR2YZG8_9CHLO</name>
<dbReference type="Pfam" id="PF00083">
    <property type="entry name" value="Sugar_tr"/>
    <property type="match status" value="1"/>
</dbReference>
<feature type="transmembrane region" description="Helical" evidence="7">
    <location>
        <begin position="442"/>
        <end position="462"/>
    </location>
</feature>
<protein>
    <recommendedName>
        <fullName evidence="8">Major facilitator superfamily (MFS) profile domain-containing protein</fullName>
    </recommendedName>
</protein>
<feature type="transmembrane region" description="Helical" evidence="7">
    <location>
        <begin position="342"/>
        <end position="360"/>
    </location>
</feature>